<accession>A0A645BB04</accession>
<dbReference type="EMBL" id="VSSQ01018976">
    <property type="protein sequence ID" value="MPM62649.1"/>
    <property type="molecule type" value="Genomic_DNA"/>
</dbReference>
<sequence>MLLINNTNTNAYFNLAMEEYFLKNTTEDIFMMHPILSSII</sequence>
<proteinExistence type="predicted"/>
<reference evidence="1" key="1">
    <citation type="submission" date="2019-08" db="EMBL/GenBank/DDBJ databases">
        <authorList>
            <person name="Kucharzyk K."/>
            <person name="Murdoch R.W."/>
            <person name="Higgins S."/>
            <person name="Loffler F."/>
        </authorList>
    </citation>
    <scope>NUCLEOTIDE SEQUENCE</scope>
</reference>
<evidence type="ECO:0000313" key="1">
    <source>
        <dbReference type="EMBL" id="MPM62649.1"/>
    </source>
</evidence>
<name>A0A645BB04_9ZZZZ</name>
<comment type="caution">
    <text evidence="1">The sequence shown here is derived from an EMBL/GenBank/DDBJ whole genome shotgun (WGS) entry which is preliminary data.</text>
</comment>
<protein>
    <submittedName>
        <fullName evidence="1">Uncharacterized protein</fullName>
    </submittedName>
</protein>
<organism evidence="1">
    <name type="scientific">bioreactor metagenome</name>
    <dbReference type="NCBI Taxonomy" id="1076179"/>
    <lineage>
        <taxon>unclassified sequences</taxon>
        <taxon>metagenomes</taxon>
        <taxon>ecological metagenomes</taxon>
    </lineage>
</organism>
<dbReference type="AlphaFoldDB" id="A0A645BB04"/>
<gene>
    <name evidence="1" type="ORF">SDC9_109526</name>
</gene>